<reference evidence="2" key="1">
    <citation type="submission" date="2024-07" db="EMBL/GenBank/DDBJ databases">
        <title>Two chromosome-level genome assemblies of Korean endemic species Abeliophyllum distichum and Forsythia ovata (Oleaceae).</title>
        <authorList>
            <person name="Jang H."/>
        </authorList>
    </citation>
    <scope>NUCLEOTIDE SEQUENCE [LARGE SCALE GENOMIC DNA]</scope>
</reference>
<proteinExistence type="predicted"/>
<dbReference type="AlphaFoldDB" id="A0ABD1QDM1"/>
<evidence type="ECO:0000313" key="2">
    <source>
        <dbReference type="Proteomes" id="UP001604277"/>
    </source>
</evidence>
<dbReference type="EMBL" id="JBFOLJ010000015">
    <property type="protein sequence ID" value="KAL2473154.1"/>
    <property type="molecule type" value="Genomic_DNA"/>
</dbReference>
<gene>
    <name evidence="1" type="ORF">Fot_48890</name>
</gene>
<comment type="caution">
    <text evidence="1">The sequence shown here is derived from an EMBL/GenBank/DDBJ whole genome shotgun (WGS) entry which is preliminary data.</text>
</comment>
<organism evidence="1 2">
    <name type="scientific">Forsythia ovata</name>
    <dbReference type="NCBI Taxonomy" id="205694"/>
    <lineage>
        <taxon>Eukaryota</taxon>
        <taxon>Viridiplantae</taxon>
        <taxon>Streptophyta</taxon>
        <taxon>Embryophyta</taxon>
        <taxon>Tracheophyta</taxon>
        <taxon>Spermatophyta</taxon>
        <taxon>Magnoliopsida</taxon>
        <taxon>eudicotyledons</taxon>
        <taxon>Gunneridae</taxon>
        <taxon>Pentapetalae</taxon>
        <taxon>asterids</taxon>
        <taxon>lamiids</taxon>
        <taxon>Lamiales</taxon>
        <taxon>Oleaceae</taxon>
        <taxon>Forsythieae</taxon>
        <taxon>Forsythia</taxon>
    </lineage>
</organism>
<name>A0ABD1QDM1_9LAMI</name>
<evidence type="ECO:0000313" key="1">
    <source>
        <dbReference type="EMBL" id="KAL2473154.1"/>
    </source>
</evidence>
<protein>
    <submittedName>
        <fullName evidence="1">Transcription factor MYB</fullName>
    </submittedName>
</protein>
<dbReference type="Proteomes" id="UP001604277">
    <property type="component" value="Unassembled WGS sequence"/>
</dbReference>
<sequence>MLPINKPWDFTGATSTIFSGTLNSFPASDSGFHHGLTSLGNEGNGSPWSQVCVQEAHAQQETSKLAACTRNLRAKMVKTWDIEKKHEMDPSFLIQNVFYGIYHQMI</sequence>
<keyword evidence="2" id="KW-1185">Reference proteome</keyword>
<accession>A0ABD1QDM1</accession>